<comment type="subcellular location">
    <subcellularLocation>
        <location evidence="1">Cell inner membrane</location>
        <topology evidence="1">Multi-pass membrane protein</topology>
    </subcellularLocation>
    <subcellularLocation>
        <location evidence="9">Cell membrane</location>
        <topology evidence="9">Multi-pass membrane protein</topology>
    </subcellularLocation>
</comment>
<evidence type="ECO:0000256" key="1">
    <source>
        <dbReference type="ARBA" id="ARBA00004429"/>
    </source>
</evidence>
<sequence>MSLTRAYIFLTFAILTEVLATSFMKASSGGDKIFGLMCMYALLVVSYYFMAISLKRLSISVAYAIWEVLGMLCVVGIGVFYFGESLSIQEQLGIVLSLCGIMLINVAELKNHSKDTKA</sequence>
<evidence type="ECO:0000256" key="7">
    <source>
        <dbReference type="ARBA" id="ARBA00022989"/>
    </source>
</evidence>
<keyword evidence="5" id="KW-0997">Cell inner membrane</keyword>
<accession>A0A4U8T913</accession>
<protein>
    <recommendedName>
        <fullName evidence="3">Spermidine export protein MdtJ</fullName>
    </recommendedName>
</protein>
<keyword evidence="6 9" id="KW-0812">Transmembrane</keyword>
<dbReference type="GO" id="GO:0005886">
    <property type="term" value="C:plasma membrane"/>
    <property type="evidence" value="ECO:0007669"/>
    <property type="project" value="UniProtKB-SubCell"/>
</dbReference>
<dbReference type="GO" id="GO:0015220">
    <property type="term" value="F:choline transmembrane transporter activity"/>
    <property type="evidence" value="ECO:0007669"/>
    <property type="project" value="TreeGrafter"/>
</dbReference>
<dbReference type="Pfam" id="PF00893">
    <property type="entry name" value="Multi_Drug_Res"/>
    <property type="match status" value="1"/>
</dbReference>
<keyword evidence="8 10" id="KW-0472">Membrane</keyword>
<evidence type="ECO:0000256" key="5">
    <source>
        <dbReference type="ARBA" id="ARBA00022519"/>
    </source>
</evidence>
<comment type="subunit">
    <text evidence="2">Forms a complex with MdtI.</text>
</comment>
<feature type="transmembrane region" description="Helical" evidence="10">
    <location>
        <begin position="7"/>
        <end position="27"/>
    </location>
</feature>
<keyword evidence="4" id="KW-1003">Cell membrane</keyword>
<dbReference type="OrthoDB" id="5325642at2"/>
<evidence type="ECO:0000256" key="6">
    <source>
        <dbReference type="ARBA" id="ARBA00022692"/>
    </source>
</evidence>
<dbReference type="Gene3D" id="1.10.3730.20">
    <property type="match status" value="1"/>
</dbReference>
<comment type="similarity">
    <text evidence="9">Belongs to the drug/metabolite transporter (DMT) superfamily. Small multidrug resistance (SMR) (TC 2.A.7.1) family.</text>
</comment>
<name>A0A4U8T913_9HELI</name>
<evidence type="ECO:0000256" key="2">
    <source>
        <dbReference type="ARBA" id="ARBA00011358"/>
    </source>
</evidence>
<organism evidence="11 12">
    <name type="scientific">Helicobacter jaachi</name>
    <dbReference type="NCBI Taxonomy" id="1677920"/>
    <lineage>
        <taxon>Bacteria</taxon>
        <taxon>Pseudomonadati</taxon>
        <taxon>Campylobacterota</taxon>
        <taxon>Epsilonproteobacteria</taxon>
        <taxon>Campylobacterales</taxon>
        <taxon>Helicobacteraceae</taxon>
        <taxon>Helicobacter</taxon>
    </lineage>
</organism>
<dbReference type="GO" id="GO:0031460">
    <property type="term" value="P:glycine betaine transport"/>
    <property type="evidence" value="ECO:0007669"/>
    <property type="project" value="TreeGrafter"/>
</dbReference>
<keyword evidence="7 10" id="KW-1133">Transmembrane helix</keyword>
<evidence type="ECO:0000256" key="4">
    <source>
        <dbReference type="ARBA" id="ARBA00022475"/>
    </source>
</evidence>
<dbReference type="InterPro" id="IPR045324">
    <property type="entry name" value="Small_multidrug_res"/>
</dbReference>
<feature type="transmembrane region" description="Helical" evidence="10">
    <location>
        <begin position="33"/>
        <end position="54"/>
    </location>
</feature>
<evidence type="ECO:0000313" key="11">
    <source>
        <dbReference type="EMBL" id="TLD96229.1"/>
    </source>
</evidence>
<comment type="caution">
    <text evidence="11">The sequence shown here is derived from an EMBL/GenBank/DDBJ whole genome shotgun (WGS) entry which is preliminary data.</text>
</comment>
<dbReference type="GO" id="GO:0015199">
    <property type="term" value="F:amino-acid betaine transmembrane transporter activity"/>
    <property type="evidence" value="ECO:0007669"/>
    <property type="project" value="TreeGrafter"/>
</dbReference>
<dbReference type="SUPFAM" id="SSF103481">
    <property type="entry name" value="Multidrug resistance efflux transporter EmrE"/>
    <property type="match status" value="1"/>
</dbReference>
<keyword evidence="12" id="KW-1185">Reference proteome</keyword>
<reference evidence="11 12" key="1">
    <citation type="journal article" date="2014" name="Genome Announc.">
        <title>Draft genome sequences of eight enterohepatic helicobacter species isolated from both laboratory and wild rodents.</title>
        <authorList>
            <person name="Sheh A."/>
            <person name="Shen Z."/>
            <person name="Fox J.G."/>
        </authorList>
    </citation>
    <scope>NUCLEOTIDE SEQUENCE [LARGE SCALE GENOMIC DNA]</scope>
    <source>
        <strain evidence="11 12">MIT 09-6949</strain>
    </source>
</reference>
<dbReference type="EMBL" id="JRPR02000005">
    <property type="protein sequence ID" value="TLD96229.1"/>
    <property type="molecule type" value="Genomic_DNA"/>
</dbReference>
<dbReference type="GO" id="GO:1903711">
    <property type="term" value="P:spermidine transmembrane transport"/>
    <property type="evidence" value="ECO:0007669"/>
    <property type="project" value="TreeGrafter"/>
</dbReference>
<gene>
    <name evidence="11" type="ORF">LS71_007090</name>
</gene>
<evidence type="ECO:0000256" key="10">
    <source>
        <dbReference type="SAM" id="Phobius"/>
    </source>
</evidence>
<dbReference type="Proteomes" id="UP000029733">
    <property type="component" value="Unassembled WGS sequence"/>
</dbReference>
<dbReference type="PANTHER" id="PTHR30561:SF2">
    <property type="entry name" value="SPERMIDINE EXPORT PROTEIN MDTJ"/>
    <property type="match status" value="1"/>
</dbReference>
<dbReference type="GO" id="GO:0015297">
    <property type="term" value="F:antiporter activity"/>
    <property type="evidence" value="ECO:0007669"/>
    <property type="project" value="TreeGrafter"/>
</dbReference>
<feature type="transmembrane region" description="Helical" evidence="10">
    <location>
        <begin position="88"/>
        <end position="107"/>
    </location>
</feature>
<proteinExistence type="inferred from homology"/>
<dbReference type="PANTHER" id="PTHR30561">
    <property type="entry name" value="SMR FAMILY PROTON-DEPENDENT DRUG EFFLUX TRANSPORTER SUGE"/>
    <property type="match status" value="1"/>
</dbReference>
<dbReference type="InterPro" id="IPR037185">
    <property type="entry name" value="EmrE-like"/>
</dbReference>
<evidence type="ECO:0000256" key="3">
    <source>
        <dbReference type="ARBA" id="ARBA00021112"/>
    </source>
</evidence>
<evidence type="ECO:0000256" key="9">
    <source>
        <dbReference type="RuleBase" id="RU003942"/>
    </source>
</evidence>
<evidence type="ECO:0000256" key="8">
    <source>
        <dbReference type="ARBA" id="ARBA00023136"/>
    </source>
</evidence>
<evidence type="ECO:0000313" key="12">
    <source>
        <dbReference type="Proteomes" id="UP000029733"/>
    </source>
</evidence>
<dbReference type="InterPro" id="IPR000390">
    <property type="entry name" value="Small_drug/metabolite_transptr"/>
</dbReference>
<dbReference type="RefSeq" id="WP_034355843.1">
    <property type="nucleotide sequence ID" value="NZ_JRPR02000005.1"/>
</dbReference>
<feature type="transmembrane region" description="Helical" evidence="10">
    <location>
        <begin position="61"/>
        <end position="82"/>
    </location>
</feature>
<dbReference type="AlphaFoldDB" id="A0A4U8T913"/>